<evidence type="ECO:0008006" key="8">
    <source>
        <dbReference type="Google" id="ProtNLM"/>
    </source>
</evidence>
<proteinExistence type="inferred from homology"/>
<organism evidence="6 7">
    <name type="scientific">Marasmius tenuissimus</name>
    <dbReference type="NCBI Taxonomy" id="585030"/>
    <lineage>
        <taxon>Eukaryota</taxon>
        <taxon>Fungi</taxon>
        <taxon>Dikarya</taxon>
        <taxon>Basidiomycota</taxon>
        <taxon>Agaricomycotina</taxon>
        <taxon>Agaricomycetes</taxon>
        <taxon>Agaricomycetidae</taxon>
        <taxon>Agaricales</taxon>
        <taxon>Marasmiineae</taxon>
        <taxon>Marasmiaceae</taxon>
        <taxon>Marasmius</taxon>
    </lineage>
</organism>
<dbReference type="Pfam" id="PF00134">
    <property type="entry name" value="Cyclin_N"/>
    <property type="match status" value="1"/>
</dbReference>
<keyword evidence="1 2" id="KW-0195">Cyclin</keyword>
<gene>
    <name evidence="6" type="ORF">AAF712_006631</name>
</gene>
<dbReference type="InterPro" id="IPR004367">
    <property type="entry name" value="Cyclin_C-dom"/>
</dbReference>
<evidence type="ECO:0000256" key="2">
    <source>
        <dbReference type="RuleBase" id="RU000383"/>
    </source>
</evidence>
<evidence type="ECO:0000313" key="7">
    <source>
        <dbReference type="Proteomes" id="UP001437256"/>
    </source>
</evidence>
<feature type="non-terminal residue" evidence="6">
    <location>
        <position position="423"/>
    </location>
</feature>
<accession>A0ABR3A1D1</accession>
<dbReference type="SUPFAM" id="SSF47954">
    <property type="entry name" value="Cyclin-like"/>
    <property type="match status" value="2"/>
</dbReference>
<feature type="compositionally biased region" description="Low complexity" evidence="3">
    <location>
        <begin position="58"/>
        <end position="71"/>
    </location>
</feature>
<dbReference type="SMART" id="SM00385">
    <property type="entry name" value="CYCLIN"/>
    <property type="match status" value="2"/>
</dbReference>
<reference evidence="6 7" key="1">
    <citation type="submission" date="2024-05" db="EMBL/GenBank/DDBJ databases">
        <title>A draft genome resource for the thread blight pathogen Marasmius tenuissimus strain MS-2.</title>
        <authorList>
            <person name="Yulfo-Soto G.E."/>
            <person name="Baruah I.K."/>
            <person name="Amoako-Attah I."/>
            <person name="Bukari Y."/>
            <person name="Meinhardt L.W."/>
            <person name="Bailey B.A."/>
            <person name="Cohen S.P."/>
        </authorList>
    </citation>
    <scope>NUCLEOTIDE SEQUENCE [LARGE SCALE GENOMIC DNA]</scope>
    <source>
        <strain evidence="6 7">MS-2</strain>
    </source>
</reference>
<dbReference type="PANTHER" id="PTHR10177">
    <property type="entry name" value="CYCLINS"/>
    <property type="match status" value="1"/>
</dbReference>
<protein>
    <recommendedName>
        <fullName evidence="8">Cyclin N-terminal domain-containing protein</fullName>
    </recommendedName>
</protein>
<dbReference type="InterPro" id="IPR036915">
    <property type="entry name" value="Cyclin-like_sf"/>
</dbReference>
<dbReference type="SMART" id="SM01332">
    <property type="entry name" value="Cyclin_C"/>
    <property type="match status" value="1"/>
</dbReference>
<dbReference type="InterPro" id="IPR006671">
    <property type="entry name" value="Cyclin_N"/>
</dbReference>
<evidence type="ECO:0000259" key="5">
    <source>
        <dbReference type="SMART" id="SM01332"/>
    </source>
</evidence>
<feature type="domain" description="Cyclin C-terminal" evidence="5">
    <location>
        <begin position="321"/>
        <end position="421"/>
    </location>
</feature>
<keyword evidence="7" id="KW-1185">Reference proteome</keyword>
<feature type="domain" description="Cyclin-like" evidence="4">
    <location>
        <begin position="325"/>
        <end position="406"/>
    </location>
</feature>
<name>A0ABR3A1D1_9AGAR</name>
<feature type="domain" description="Cyclin-like" evidence="4">
    <location>
        <begin position="224"/>
        <end position="312"/>
    </location>
</feature>
<dbReference type="Pfam" id="PF02984">
    <property type="entry name" value="Cyclin_C"/>
    <property type="match status" value="1"/>
</dbReference>
<dbReference type="Proteomes" id="UP001437256">
    <property type="component" value="Unassembled WGS sequence"/>
</dbReference>
<evidence type="ECO:0000256" key="1">
    <source>
        <dbReference type="ARBA" id="ARBA00023127"/>
    </source>
</evidence>
<feature type="compositionally biased region" description="Basic residues" evidence="3">
    <location>
        <begin position="10"/>
        <end position="19"/>
    </location>
</feature>
<comment type="caution">
    <text evidence="6">The sequence shown here is derived from an EMBL/GenBank/DDBJ whole genome shotgun (WGS) entry which is preliminary data.</text>
</comment>
<dbReference type="InterPro" id="IPR039361">
    <property type="entry name" value="Cyclin"/>
</dbReference>
<evidence type="ECO:0000256" key="3">
    <source>
        <dbReference type="SAM" id="MobiDB-lite"/>
    </source>
</evidence>
<evidence type="ECO:0000259" key="4">
    <source>
        <dbReference type="SMART" id="SM00385"/>
    </source>
</evidence>
<dbReference type="Gene3D" id="1.10.472.10">
    <property type="entry name" value="Cyclin-like"/>
    <property type="match status" value="2"/>
</dbReference>
<evidence type="ECO:0000313" key="6">
    <source>
        <dbReference type="EMBL" id="KAL0066372.1"/>
    </source>
</evidence>
<comment type="similarity">
    <text evidence="2">Belongs to the cyclin family.</text>
</comment>
<dbReference type="InterPro" id="IPR013763">
    <property type="entry name" value="Cyclin-like_dom"/>
</dbReference>
<feature type="region of interest" description="Disordered" evidence="3">
    <location>
        <begin position="1"/>
        <end position="77"/>
    </location>
</feature>
<sequence length="423" mass="48341">MVDAIEAERRRRQVVAKRKGLSEGSASKAKARYVTPPKPSANVNDTGLIRQETRGHLSAESSYSSTHSPEYSRPRPANLNVAPVKIKPWLKLVIPEYGYRTEQKKAFLPYSPTLVNIPDSPSDSCSETLMFKVSDLELAPTDSSSSSGTLISQKDVEVCLNLPHHLEYLAAPDTDELSQLPEVDEYLEDIMTYEKEQEKQTLPDPNYMDDHPELNWGLRDRYIKWVGLMYHGYKFRPETYFLFVNIFDRFLSLAVLPIRRSNMALSAIACFCIAYKYEETKSPNLGDMLRQTNHWFDFNQNAIREMESRVLNTLKFDVSFAGPMNWLWRGSKGDGLEPRARNIARYLLEVATYEEGVVAVPPSLQAAACLWFARLTLGREDWGLGMVQHTGYEEHEVIPVANQILNYISTCDFFCQTWPEDLD</sequence>
<dbReference type="EMBL" id="JBBXMP010000036">
    <property type="protein sequence ID" value="KAL0066372.1"/>
    <property type="molecule type" value="Genomic_DNA"/>
</dbReference>